<name>A0A381UAU8_9ZZZZ</name>
<dbReference type="SUPFAM" id="SSF47336">
    <property type="entry name" value="ACP-like"/>
    <property type="match status" value="1"/>
</dbReference>
<dbReference type="Pfam" id="PF00550">
    <property type="entry name" value="PP-binding"/>
    <property type="match status" value="1"/>
</dbReference>
<gene>
    <name evidence="2" type="ORF">METZ01_LOCUS78209</name>
</gene>
<proteinExistence type="predicted"/>
<dbReference type="InterPro" id="IPR009081">
    <property type="entry name" value="PP-bd_ACP"/>
</dbReference>
<reference evidence="2" key="1">
    <citation type="submission" date="2018-05" db="EMBL/GenBank/DDBJ databases">
        <authorList>
            <person name="Lanie J.A."/>
            <person name="Ng W.-L."/>
            <person name="Kazmierczak K.M."/>
            <person name="Andrzejewski T.M."/>
            <person name="Davidsen T.M."/>
            <person name="Wayne K.J."/>
            <person name="Tettelin H."/>
            <person name="Glass J.I."/>
            <person name="Rusch D."/>
            <person name="Podicherti R."/>
            <person name="Tsui H.-C.T."/>
            <person name="Winkler M.E."/>
        </authorList>
    </citation>
    <scope>NUCLEOTIDE SEQUENCE</scope>
</reference>
<dbReference type="InterPro" id="IPR036736">
    <property type="entry name" value="ACP-like_sf"/>
</dbReference>
<dbReference type="AlphaFoldDB" id="A0A381UAU8"/>
<organism evidence="2">
    <name type="scientific">marine metagenome</name>
    <dbReference type="NCBI Taxonomy" id="408172"/>
    <lineage>
        <taxon>unclassified sequences</taxon>
        <taxon>metagenomes</taxon>
        <taxon>ecological metagenomes</taxon>
    </lineage>
</organism>
<dbReference type="Gene3D" id="1.10.1200.10">
    <property type="entry name" value="ACP-like"/>
    <property type="match status" value="1"/>
</dbReference>
<accession>A0A381UAU8</accession>
<evidence type="ECO:0000259" key="1">
    <source>
        <dbReference type="Pfam" id="PF00550"/>
    </source>
</evidence>
<dbReference type="EMBL" id="UINC01006081">
    <property type="protein sequence ID" value="SVA25355.1"/>
    <property type="molecule type" value="Genomic_DNA"/>
</dbReference>
<feature type="domain" description="Carrier" evidence="1">
    <location>
        <begin position="7"/>
        <end position="69"/>
    </location>
</feature>
<evidence type="ECO:0000313" key="2">
    <source>
        <dbReference type="EMBL" id="SVA25355.1"/>
    </source>
</evidence>
<protein>
    <recommendedName>
        <fullName evidence="1">Carrier domain-containing protein</fullName>
    </recommendedName>
</protein>
<sequence length="81" mass="9262">MSSNNAKLIALISRVLDIDKNSITDLTSPENTESWDSFNALVMVSELELEFEVHFSIEEVYSVTCVKDIRDVLRRHDVVFS</sequence>